<organism evidence="2 3">
    <name type="scientific">Methylobacterium persicinum</name>
    <dbReference type="NCBI Taxonomy" id="374426"/>
    <lineage>
        <taxon>Bacteria</taxon>
        <taxon>Pseudomonadati</taxon>
        <taxon>Pseudomonadota</taxon>
        <taxon>Alphaproteobacteria</taxon>
        <taxon>Hyphomicrobiales</taxon>
        <taxon>Methylobacteriaceae</taxon>
        <taxon>Methylobacterium</taxon>
    </lineage>
</organism>
<comment type="caution">
    <text evidence="2">The sequence shown here is derived from an EMBL/GenBank/DDBJ whole genome shotgun (WGS) entry which is preliminary data.</text>
</comment>
<sequence length="65" mass="6887">MTNRNMVNGNARKVEPNEAPLPPMPAPEDAARPTTQEDPVDSPQPNAAAKRDAPAPGKLGLSTER</sequence>
<keyword evidence="3" id="KW-1185">Reference proteome</keyword>
<evidence type="ECO:0000313" key="3">
    <source>
        <dbReference type="Proteomes" id="UP001236369"/>
    </source>
</evidence>
<accession>A0ABU0HR08</accession>
<dbReference type="Proteomes" id="UP001236369">
    <property type="component" value="Unassembled WGS sequence"/>
</dbReference>
<dbReference type="RefSeq" id="WP_238248474.1">
    <property type="nucleotide sequence ID" value="NZ_BPQX01000018.1"/>
</dbReference>
<proteinExistence type="predicted"/>
<dbReference type="EMBL" id="JAUSVV010000008">
    <property type="protein sequence ID" value="MDQ0443921.1"/>
    <property type="molecule type" value="Genomic_DNA"/>
</dbReference>
<name>A0ABU0HR08_9HYPH</name>
<evidence type="ECO:0000313" key="2">
    <source>
        <dbReference type="EMBL" id="MDQ0443921.1"/>
    </source>
</evidence>
<evidence type="ECO:0000256" key="1">
    <source>
        <dbReference type="SAM" id="MobiDB-lite"/>
    </source>
</evidence>
<gene>
    <name evidence="2" type="ORF">QO016_003427</name>
</gene>
<feature type="region of interest" description="Disordered" evidence="1">
    <location>
        <begin position="1"/>
        <end position="65"/>
    </location>
</feature>
<protein>
    <submittedName>
        <fullName evidence="2">Uncharacterized protein</fullName>
    </submittedName>
</protein>
<reference evidence="2 3" key="1">
    <citation type="submission" date="2023-07" db="EMBL/GenBank/DDBJ databases">
        <title>Genomic Encyclopedia of Type Strains, Phase IV (KMG-IV): sequencing the most valuable type-strain genomes for metagenomic binning, comparative biology and taxonomic classification.</title>
        <authorList>
            <person name="Goeker M."/>
        </authorList>
    </citation>
    <scope>NUCLEOTIDE SEQUENCE [LARGE SCALE GENOMIC DNA]</scope>
    <source>
        <strain evidence="2 3">DSM 19562</strain>
    </source>
</reference>